<dbReference type="PANTHER" id="PTHR30126:SF5">
    <property type="entry name" value="HTH-TYPE TRANSCRIPTIONAL ACTIVATOR CMPR"/>
    <property type="match status" value="1"/>
</dbReference>
<evidence type="ECO:0000256" key="1">
    <source>
        <dbReference type="ARBA" id="ARBA00009437"/>
    </source>
</evidence>
<dbReference type="GO" id="GO:0000976">
    <property type="term" value="F:transcription cis-regulatory region binding"/>
    <property type="evidence" value="ECO:0007669"/>
    <property type="project" value="TreeGrafter"/>
</dbReference>
<protein>
    <submittedName>
        <fullName evidence="6">LysR family transcriptional regulator</fullName>
    </submittedName>
</protein>
<dbReference type="InterPro" id="IPR036390">
    <property type="entry name" value="WH_DNA-bd_sf"/>
</dbReference>
<dbReference type="InterPro" id="IPR000847">
    <property type="entry name" value="LysR_HTH_N"/>
</dbReference>
<dbReference type="InterPro" id="IPR036388">
    <property type="entry name" value="WH-like_DNA-bd_sf"/>
</dbReference>
<comment type="caution">
    <text evidence="6">The sequence shown here is derived from an EMBL/GenBank/DDBJ whole genome shotgun (WGS) entry which is preliminary data.</text>
</comment>
<dbReference type="InterPro" id="IPR005119">
    <property type="entry name" value="LysR_subst-bd"/>
</dbReference>
<dbReference type="EMBL" id="JTHP01000066">
    <property type="protein sequence ID" value="KJD43133.1"/>
    <property type="molecule type" value="Genomic_DNA"/>
</dbReference>
<dbReference type="PRINTS" id="PR00039">
    <property type="entry name" value="HTHLYSR"/>
</dbReference>
<accession>A0A0D7WWM6</accession>
<evidence type="ECO:0000256" key="4">
    <source>
        <dbReference type="ARBA" id="ARBA00023163"/>
    </source>
</evidence>
<dbReference type="FunFam" id="1.10.10.10:FF:000001">
    <property type="entry name" value="LysR family transcriptional regulator"/>
    <property type="match status" value="1"/>
</dbReference>
<dbReference type="Gene3D" id="1.10.10.10">
    <property type="entry name" value="Winged helix-like DNA-binding domain superfamily/Winged helix DNA-binding domain"/>
    <property type="match status" value="1"/>
</dbReference>
<dbReference type="PROSITE" id="PS50931">
    <property type="entry name" value="HTH_LYSR"/>
    <property type="match status" value="1"/>
</dbReference>
<reference evidence="6 7" key="1">
    <citation type="submission" date="2014-11" db="EMBL/GenBank/DDBJ databases">
        <title>Draft Genome Sequences of Paenibacillus polymyxa NRRL B-30509 and Paenibacillus terrae NRRL B-30644, Strains from a Poultry Environment that Produce Tridecaptin A and Paenicidins.</title>
        <authorList>
            <person name="van Belkum M.J."/>
            <person name="Lohans C.T."/>
            <person name="Vederas J.C."/>
        </authorList>
    </citation>
    <scope>NUCLEOTIDE SEQUENCE [LARGE SCALE GENOMIC DNA]</scope>
    <source>
        <strain evidence="6 7">NRRL B-30644</strain>
    </source>
</reference>
<feature type="domain" description="HTH lysR-type" evidence="5">
    <location>
        <begin position="1"/>
        <end position="58"/>
    </location>
</feature>
<evidence type="ECO:0000256" key="2">
    <source>
        <dbReference type="ARBA" id="ARBA00023015"/>
    </source>
</evidence>
<dbReference type="CDD" id="cd05466">
    <property type="entry name" value="PBP2_LTTR_substrate"/>
    <property type="match status" value="1"/>
</dbReference>
<dbReference type="SUPFAM" id="SSF53850">
    <property type="entry name" value="Periplasmic binding protein-like II"/>
    <property type="match status" value="1"/>
</dbReference>
<dbReference type="Gene3D" id="3.40.190.290">
    <property type="match status" value="1"/>
</dbReference>
<comment type="similarity">
    <text evidence="1">Belongs to the LysR transcriptional regulatory family.</text>
</comment>
<dbReference type="RefSeq" id="WP_044648521.1">
    <property type="nucleotide sequence ID" value="NZ_JTHP01000066.1"/>
</dbReference>
<dbReference type="Proteomes" id="UP000032534">
    <property type="component" value="Unassembled WGS sequence"/>
</dbReference>
<evidence type="ECO:0000259" key="5">
    <source>
        <dbReference type="PROSITE" id="PS50931"/>
    </source>
</evidence>
<proteinExistence type="inferred from homology"/>
<sequence>MELKHLNTVKTILETGSFQNAARKLNYTQSTVTFQIQQLEQELSVELFERIGRKMILTQAGKDILPYIDTIIQSSEQISNYGKSILEMSGTLKVAMPESLLIYKMQPVLRAFKEQAPNVKLSLQALNCYIIRDQIINGGADIAVHYDVGGYSPTILTEPIVNLGMALIASPNLPINQRDFLQGNQRKSVSLINNDPDSIFQQMFDQYLKDKGIVLDNTLELSSIEATKQSVISNLGVAYLPQFTVEEELKNKSLIKLKTELDTQKITAICAYHKNKWISSSMELFIRLMKELILLPV</sequence>
<dbReference type="PANTHER" id="PTHR30126">
    <property type="entry name" value="HTH-TYPE TRANSCRIPTIONAL REGULATOR"/>
    <property type="match status" value="1"/>
</dbReference>
<keyword evidence="2" id="KW-0805">Transcription regulation</keyword>
<dbReference type="PATRIC" id="fig|159743.3.peg.5365"/>
<evidence type="ECO:0000313" key="6">
    <source>
        <dbReference type="EMBL" id="KJD43133.1"/>
    </source>
</evidence>
<dbReference type="SUPFAM" id="SSF46785">
    <property type="entry name" value="Winged helix' DNA-binding domain"/>
    <property type="match status" value="1"/>
</dbReference>
<dbReference type="AlphaFoldDB" id="A0A0D7WWM6"/>
<dbReference type="Pfam" id="PF00126">
    <property type="entry name" value="HTH_1"/>
    <property type="match status" value="1"/>
</dbReference>
<evidence type="ECO:0000313" key="7">
    <source>
        <dbReference type="Proteomes" id="UP000032534"/>
    </source>
</evidence>
<dbReference type="Pfam" id="PF03466">
    <property type="entry name" value="LysR_substrate"/>
    <property type="match status" value="1"/>
</dbReference>
<keyword evidence="4" id="KW-0804">Transcription</keyword>
<dbReference type="OrthoDB" id="9803735at2"/>
<gene>
    <name evidence="6" type="ORF">QD47_24245</name>
</gene>
<organism evidence="6 7">
    <name type="scientific">Paenibacillus terrae</name>
    <dbReference type="NCBI Taxonomy" id="159743"/>
    <lineage>
        <taxon>Bacteria</taxon>
        <taxon>Bacillati</taxon>
        <taxon>Bacillota</taxon>
        <taxon>Bacilli</taxon>
        <taxon>Bacillales</taxon>
        <taxon>Paenibacillaceae</taxon>
        <taxon>Paenibacillus</taxon>
    </lineage>
</organism>
<evidence type="ECO:0000256" key="3">
    <source>
        <dbReference type="ARBA" id="ARBA00023125"/>
    </source>
</evidence>
<dbReference type="GO" id="GO:0003700">
    <property type="term" value="F:DNA-binding transcription factor activity"/>
    <property type="evidence" value="ECO:0007669"/>
    <property type="project" value="InterPro"/>
</dbReference>
<keyword evidence="7" id="KW-1185">Reference proteome</keyword>
<name>A0A0D7WWM6_9BACL</name>
<keyword evidence="3" id="KW-0238">DNA-binding</keyword>